<dbReference type="PANTHER" id="PTHR43201">
    <property type="entry name" value="ACYL-COA SYNTHETASE"/>
    <property type="match status" value="1"/>
</dbReference>
<comment type="caution">
    <text evidence="5">The sequence shown here is derived from an EMBL/GenBank/DDBJ whole genome shotgun (WGS) entry which is preliminary data.</text>
</comment>
<dbReference type="GO" id="GO:0006631">
    <property type="term" value="P:fatty acid metabolic process"/>
    <property type="evidence" value="ECO:0007669"/>
    <property type="project" value="TreeGrafter"/>
</dbReference>
<organism evidence="5 6">
    <name type="scientific">Catellatospora methionotrophica</name>
    <dbReference type="NCBI Taxonomy" id="121620"/>
    <lineage>
        <taxon>Bacteria</taxon>
        <taxon>Bacillati</taxon>
        <taxon>Actinomycetota</taxon>
        <taxon>Actinomycetes</taxon>
        <taxon>Micromonosporales</taxon>
        <taxon>Micromonosporaceae</taxon>
        <taxon>Catellatospora</taxon>
    </lineage>
</organism>
<dbReference type="Pfam" id="PF13193">
    <property type="entry name" value="AMP-binding_C"/>
    <property type="match status" value="1"/>
</dbReference>
<dbReference type="Gene3D" id="3.30.300.30">
    <property type="match status" value="1"/>
</dbReference>
<evidence type="ECO:0000313" key="5">
    <source>
        <dbReference type="EMBL" id="GIG14540.1"/>
    </source>
</evidence>
<dbReference type="Proteomes" id="UP000660339">
    <property type="component" value="Unassembled WGS sequence"/>
</dbReference>
<dbReference type="InterPro" id="IPR025110">
    <property type="entry name" value="AMP-bd_C"/>
</dbReference>
<evidence type="ECO:0000256" key="1">
    <source>
        <dbReference type="ARBA" id="ARBA00006432"/>
    </source>
</evidence>
<name>A0A8J3L960_9ACTN</name>
<proteinExistence type="inferred from homology"/>
<dbReference type="InterPro" id="IPR000873">
    <property type="entry name" value="AMP-dep_synth/lig_dom"/>
</dbReference>
<comment type="similarity">
    <text evidence="1">Belongs to the ATP-dependent AMP-binding enzyme family.</text>
</comment>
<dbReference type="InterPro" id="IPR045851">
    <property type="entry name" value="AMP-bd_C_sf"/>
</dbReference>
<gene>
    <name evidence="5" type="ORF">Cme02nite_28720</name>
</gene>
<keyword evidence="6" id="KW-1185">Reference proteome</keyword>
<reference evidence="5" key="1">
    <citation type="submission" date="2021-01" db="EMBL/GenBank/DDBJ databases">
        <title>Whole genome shotgun sequence of Catellatospora methionotrophica NBRC 14553.</title>
        <authorList>
            <person name="Komaki H."/>
            <person name="Tamura T."/>
        </authorList>
    </citation>
    <scope>NUCLEOTIDE SEQUENCE</scope>
    <source>
        <strain evidence="5">NBRC 14553</strain>
    </source>
</reference>
<feature type="domain" description="AMP-dependent synthetase/ligase" evidence="3">
    <location>
        <begin position="11"/>
        <end position="335"/>
    </location>
</feature>
<keyword evidence="2 5" id="KW-0436">Ligase</keyword>
<protein>
    <submittedName>
        <fullName evidence="5">Long-chain-fatty-acid--CoA ligase</fullName>
    </submittedName>
</protein>
<accession>A0A8J3L960</accession>
<evidence type="ECO:0000313" key="6">
    <source>
        <dbReference type="Proteomes" id="UP000660339"/>
    </source>
</evidence>
<dbReference type="SUPFAM" id="SSF56801">
    <property type="entry name" value="Acetyl-CoA synthetase-like"/>
    <property type="match status" value="1"/>
</dbReference>
<dbReference type="GO" id="GO:0031956">
    <property type="term" value="F:medium-chain fatty acid-CoA ligase activity"/>
    <property type="evidence" value="ECO:0007669"/>
    <property type="project" value="TreeGrafter"/>
</dbReference>
<dbReference type="Pfam" id="PF00501">
    <property type="entry name" value="AMP-binding"/>
    <property type="match status" value="1"/>
</dbReference>
<evidence type="ECO:0000259" key="4">
    <source>
        <dbReference type="Pfam" id="PF13193"/>
    </source>
</evidence>
<dbReference type="RefSeq" id="WP_166377883.1">
    <property type="nucleotide sequence ID" value="NZ_BAAATT010000007.1"/>
</dbReference>
<dbReference type="InterPro" id="IPR042099">
    <property type="entry name" value="ANL_N_sf"/>
</dbReference>
<dbReference type="AlphaFoldDB" id="A0A8J3L960"/>
<sequence>MADIVQAVLAHRSDRRPAIVGDDRSTSYAELVELIRRLSGGLRRHFPQGQDVCLVVSHPGLEESLALTLAGWSLGLRVAVLPPYLKARELDHVLAECSPVVTVSDVTPDAPGSVSFATLLDGPAAEPGTAAAHAWLQTFTSGTTGRSKCVDRQVGRLSDDIEQLALAIGLSPDDRVTAMTTALSTTSVLPALYAGATVATVALQSGRQFWQAIDDQEITVVSGTPYAYEFAVRKAPEAERLKRVRMALTTSARLRPSTARQFMRDTGIAVRNIMCSSESGHVAYNDSDDADLLATSVGRPLPGVDVQIRDADGRVLPAGEAGRICVRSPYTATRYRNRPDATAETFQGDWVVSTDVGFLDPRGFLHLTGRDDHKIHFGAAKLDPQELEDVLLRHPAVRDAVVSGEAHDRLGQIPVARVVADGPATAAELLAYCREQLSATKVPQRVEFVDSIAKDFKGQPVRPRAVRFD</sequence>
<dbReference type="EMBL" id="BONJ01000014">
    <property type="protein sequence ID" value="GIG14540.1"/>
    <property type="molecule type" value="Genomic_DNA"/>
</dbReference>
<dbReference type="CDD" id="cd04433">
    <property type="entry name" value="AFD_class_I"/>
    <property type="match status" value="1"/>
</dbReference>
<feature type="domain" description="AMP-binding enzyme C-terminal" evidence="4">
    <location>
        <begin position="386"/>
        <end position="454"/>
    </location>
</feature>
<dbReference type="Gene3D" id="3.40.50.12780">
    <property type="entry name" value="N-terminal domain of ligase-like"/>
    <property type="match status" value="1"/>
</dbReference>
<dbReference type="PANTHER" id="PTHR43201:SF5">
    <property type="entry name" value="MEDIUM-CHAIN ACYL-COA LIGASE ACSF2, MITOCHONDRIAL"/>
    <property type="match status" value="1"/>
</dbReference>
<evidence type="ECO:0000259" key="3">
    <source>
        <dbReference type="Pfam" id="PF00501"/>
    </source>
</evidence>
<evidence type="ECO:0000256" key="2">
    <source>
        <dbReference type="ARBA" id="ARBA00022598"/>
    </source>
</evidence>